<sequence>MVEFAVEYGYFDKEHDLEWSRRLNPETLSWEQFLKSSDWRGDRKQFGL</sequence>
<comment type="caution">
    <text evidence="1">The sequence shown here is derived from an EMBL/GenBank/DDBJ whole genome shotgun (WGS) entry which is preliminary data.</text>
</comment>
<organism evidence="1 2">
    <name type="scientific">Rhizobium laguerreae</name>
    <dbReference type="NCBI Taxonomy" id="1076926"/>
    <lineage>
        <taxon>Bacteria</taxon>
        <taxon>Pseudomonadati</taxon>
        <taxon>Pseudomonadota</taxon>
        <taxon>Alphaproteobacteria</taxon>
        <taxon>Hyphomicrobiales</taxon>
        <taxon>Rhizobiaceae</taxon>
        <taxon>Rhizobium/Agrobacterium group</taxon>
        <taxon>Rhizobium</taxon>
    </lineage>
</organism>
<dbReference type="EMBL" id="JACHXX010000006">
    <property type="protein sequence ID" value="MBB3163786.1"/>
    <property type="molecule type" value="Genomic_DNA"/>
</dbReference>
<gene>
    <name evidence="1" type="ORF">FHS25_004281</name>
</gene>
<accession>A0ABR6GD29</accession>
<evidence type="ECO:0000313" key="2">
    <source>
        <dbReference type="Proteomes" id="UP000542811"/>
    </source>
</evidence>
<name>A0ABR6GD29_9HYPH</name>
<evidence type="ECO:0000313" key="1">
    <source>
        <dbReference type="EMBL" id="MBB3163786.1"/>
    </source>
</evidence>
<keyword evidence="2" id="KW-1185">Reference proteome</keyword>
<dbReference type="Proteomes" id="UP000542811">
    <property type="component" value="Unassembled WGS sequence"/>
</dbReference>
<proteinExistence type="predicted"/>
<protein>
    <submittedName>
        <fullName evidence="1">Uncharacterized protein</fullName>
    </submittedName>
</protein>
<reference evidence="1 2" key="1">
    <citation type="submission" date="2020-08" db="EMBL/GenBank/DDBJ databases">
        <title>Genomic Encyclopedia of Type Strains, Phase III (KMG-III): the genomes of soil and plant-associated and newly described type strains.</title>
        <authorList>
            <person name="Whitman W."/>
        </authorList>
    </citation>
    <scope>NUCLEOTIDE SEQUENCE [LARGE SCALE GENOMIC DNA]</scope>
    <source>
        <strain evidence="1 2">CECT 8280</strain>
    </source>
</reference>